<sequence length="214" mass="24577">MKKYLIPFITLLAVSTLSYMYNLVSFILLMLIALSLAFLLAAGILKIFRRDLDKKWLKIPLVIMTVCITGVFIGLFRPLEQAIINTGDASEKLAYAYKTDQGDRMTVRAYLGIFKDNMAKRDSIRLEQVNKLYKENQISEPIDKFYAAFIFHHSKKSAYFEIAQKLANEAASVLKLKDDYVVQWLAKATYDRWMVSLGKPEKYGTQDKFSVSVE</sequence>
<feature type="transmembrane region" description="Helical" evidence="1">
    <location>
        <begin position="57"/>
        <end position="76"/>
    </location>
</feature>
<keyword evidence="1" id="KW-1133">Transmembrane helix</keyword>
<keyword evidence="1" id="KW-0472">Membrane</keyword>
<keyword evidence="3" id="KW-1185">Reference proteome</keyword>
<evidence type="ECO:0000313" key="2">
    <source>
        <dbReference type="EMBL" id="MER2999320.1"/>
    </source>
</evidence>
<keyword evidence="1" id="KW-0812">Transmembrane</keyword>
<name>A0ABV1RY30_9BACT</name>
<comment type="caution">
    <text evidence="2">The sequence shown here is derived from an EMBL/GenBank/DDBJ whole genome shotgun (WGS) entry which is preliminary data.</text>
</comment>
<dbReference type="Proteomes" id="UP001476807">
    <property type="component" value="Unassembled WGS sequence"/>
</dbReference>
<dbReference type="RefSeq" id="WP_350414049.1">
    <property type="nucleotide sequence ID" value="NZ_JBEOKT010000021.1"/>
</dbReference>
<proteinExistence type="predicted"/>
<reference evidence="2 3" key="1">
    <citation type="submission" date="2024-06" db="EMBL/GenBank/DDBJ databases">
        <title>Pontibacter populi HYL7-15.</title>
        <authorList>
            <person name="Kim M.K."/>
        </authorList>
    </citation>
    <scope>NUCLEOTIDE SEQUENCE [LARGE SCALE GENOMIC DNA]</scope>
    <source>
        <strain evidence="2 3">HYL7-15</strain>
    </source>
</reference>
<gene>
    <name evidence="2" type="ORF">ABS362_17340</name>
</gene>
<evidence type="ECO:0000313" key="3">
    <source>
        <dbReference type="Proteomes" id="UP001476807"/>
    </source>
</evidence>
<dbReference type="EMBL" id="JBEOKT010000021">
    <property type="protein sequence ID" value="MER2999320.1"/>
    <property type="molecule type" value="Genomic_DNA"/>
</dbReference>
<evidence type="ECO:0000256" key="1">
    <source>
        <dbReference type="SAM" id="Phobius"/>
    </source>
</evidence>
<organism evidence="2 3">
    <name type="scientific">Pontibacter populi</name>
    <dbReference type="NCBI Taxonomy" id="890055"/>
    <lineage>
        <taxon>Bacteria</taxon>
        <taxon>Pseudomonadati</taxon>
        <taxon>Bacteroidota</taxon>
        <taxon>Cytophagia</taxon>
        <taxon>Cytophagales</taxon>
        <taxon>Hymenobacteraceae</taxon>
        <taxon>Pontibacter</taxon>
    </lineage>
</organism>
<feature type="transmembrane region" description="Helical" evidence="1">
    <location>
        <begin position="26"/>
        <end position="45"/>
    </location>
</feature>
<protein>
    <submittedName>
        <fullName evidence="2">Uncharacterized protein</fullName>
    </submittedName>
</protein>
<accession>A0ABV1RY30</accession>